<dbReference type="STRING" id="675824.A0A1E3PXU6"/>
<dbReference type="InterPro" id="IPR013785">
    <property type="entry name" value="Aldolase_TIM"/>
</dbReference>
<dbReference type="EC" id="3.2.1.22" evidence="5 12"/>
<dbReference type="Gene3D" id="3.20.20.70">
    <property type="entry name" value="Aldolase class I"/>
    <property type="match status" value="1"/>
</dbReference>
<evidence type="ECO:0000256" key="11">
    <source>
        <dbReference type="ARBA" id="ARBA00023295"/>
    </source>
</evidence>
<evidence type="ECO:0000259" key="13">
    <source>
        <dbReference type="Pfam" id="PF17801"/>
    </source>
</evidence>
<dbReference type="InterPro" id="IPR017853">
    <property type="entry name" value="GH"/>
</dbReference>
<name>A0A1E3PXU6_LIPST</name>
<dbReference type="PRINTS" id="PR00740">
    <property type="entry name" value="GLHYDRLASE27"/>
</dbReference>
<comment type="subunit">
    <text evidence="4">Homotetramer.</text>
</comment>
<dbReference type="GO" id="GO:0005576">
    <property type="term" value="C:extracellular region"/>
    <property type="evidence" value="ECO:0007669"/>
    <property type="project" value="UniProtKB-SubCell"/>
</dbReference>
<reference evidence="14 15" key="1">
    <citation type="journal article" date="2016" name="Proc. Natl. Acad. Sci. U.S.A.">
        <title>Comparative genomics of biotechnologically important yeasts.</title>
        <authorList>
            <person name="Riley R."/>
            <person name="Haridas S."/>
            <person name="Wolfe K.H."/>
            <person name="Lopes M.R."/>
            <person name="Hittinger C.T."/>
            <person name="Goeker M."/>
            <person name="Salamov A.A."/>
            <person name="Wisecaver J.H."/>
            <person name="Long T.M."/>
            <person name="Calvey C.H."/>
            <person name="Aerts A.L."/>
            <person name="Barry K.W."/>
            <person name="Choi C."/>
            <person name="Clum A."/>
            <person name="Coughlan A.Y."/>
            <person name="Deshpande S."/>
            <person name="Douglass A.P."/>
            <person name="Hanson S.J."/>
            <person name="Klenk H.-P."/>
            <person name="LaButti K.M."/>
            <person name="Lapidus A."/>
            <person name="Lindquist E.A."/>
            <person name="Lipzen A.M."/>
            <person name="Meier-Kolthoff J.P."/>
            <person name="Ohm R.A."/>
            <person name="Otillar R.P."/>
            <person name="Pangilinan J.L."/>
            <person name="Peng Y."/>
            <person name="Rokas A."/>
            <person name="Rosa C.A."/>
            <person name="Scheuner C."/>
            <person name="Sibirny A.A."/>
            <person name="Slot J.C."/>
            <person name="Stielow J.B."/>
            <person name="Sun H."/>
            <person name="Kurtzman C.P."/>
            <person name="Blackwell M."/>
            <person name="Grigoriev I.V."/>
            <person name="Jeffries T.W."/>
        </authorList>
    </citation>
    <scope>NUCLEOTIDE SEQUENCE [LARGE SCALE GENOMIC DNA]</scope>
    <source>
        <strain evidence="14 15">NRRL Y-11557</strain>
    </source>
</reference>
<keyword evidence="8 12" id="KW-0378">Hydrolase</keyword>
<evidence type="ECO:0000256" key="12">
    <source>
        <dbReference type="RuleBase" id="RU361168"/>
    </source>
</evidence>
<evidence type="ECO:0000256" key="9">
    <source>
        <dbReference type="ARBA" id="ARBA00023157"/>
    </source>
</evidence>
<evidence type="ECO:0000313" key="15">
    <source>
        <dbReference type="Proteomes" id="UP000094385"/>
    </source>
</evidence>
<proteinExistence type="inferred from homology"/>
<dbReference type="PROSITE" id="PS00512">
    <property type="entry name" value="ALPHA_GALACTOSIDASE"/>
    <property type="match status" value="1"/>
</dbReference>
<evidence type="ECO:0000256" key="4">
    <source>
        <dbReference type="ARBA" id="ARBA00011881"/>
    </source>
</evidence>
<dbReference type="GO" id="GO:0005995">
    <property type="term" value="P:melibiose catabolic process"/>
    <property type="evidence" value="ECO:0007669"/>
    <property type="project" value="UniProtKB-ARBA"/>
</dbReference>
<keyword evidence="10" id="KW-0325">Glycoprotein</keyword>
<dbReference type="PRINTS" id="PR00748">
    <property type="entry name" value="MELIBIASE"/>
</dbReference>
<comment type="catalytic activity">
    <reaction evidence="1 12">
        <text>Hydrolysis of terminal, non-reducing alpha-D-galactose residues in alpha-D-galactosides, including galactose oligosaccharides, galactomannans and galactolipids.</text>
        <dbReference type="EC" id="3.2.1.22"/>
    </reaction>
</comment>
<accession>A0A1E3PXU6</accession>
<dbReference type="GO" id="GO:0004557">
    <property type="term" value="F:alpha-galactosidase activity"/>
    <property type="evidence" value="ECO:0007669"/>
    <property type="project" value="UniProtKB-EC"/>
</dbReference>
<gene>
    <name evidence="14" type="ORF">LIPSTDRAFT_6302</name>
</gene>
<dbReference type="Proteomes" id="UP000094385">
    <property type="component" value="Unassembled WGS sequence"/>
</dbReference>
<evidence type="ECO:0000256" key="8">
    <source>
        <dbReference type="ARBA" id="ARBA00022801"/>
    </source>
</evidence>
<evidence type="ECO:0000256" key="6">
    <source>
        <dbReference type="ARBA" id="ARBA00022525"/>
    </source>
</evidence>
<dbReference type="Pfam" id="PF16499">
    <property type="entry name" value="Melibiase_2"/>
    <property type="match status" value="2"/>
</dbReference>
<evidence type="ECO:0000256" key="3">
    <source>
        <dbReference type="ARBA" id="ARBA00009743"/>
    </source>
</evidence>
<keyword evidence="11 12" id="KW-0326">Glycosidase</keyword>
<dbReference type="FunFam" id="3.20.20.70:FF:000202">
    <property type="entry name" value="Alpha-galactosidase"/>
    <property type="match status" value="1"/>
</dbReference>
<evidence type="ECO:0000256" key="5">
    <source>
        <dbReference type="ARBA" id="ARBA00012755"/>
    </source>
</evidence>
<evidence type="ECO:0000256" key="10">
    <source>
        <dbReference type="ARBA" id="ARBA00023180"/>
    </source>
</evidence>
<dbReference type="CDD" id="cd14792">
    <property type="entry name" value="GH27"/>
    <property type="match status" value="1"/>
</dbReference>
<dbReference type="OrthoDB" id="5795902at2759"/>
<evidence type="ECO:0000256" key="2">
    <source>
        <dbReference type="ARBA" id="ARBA00004613"/>
    </source>
</evidence>
<dbReference type="EMBL" id="KV454301">
    <property type="protein sequence ID" value="ODQ70216.1"/>
    <property type="molecule type" value="Genomic_DNA"/>
</dbReference>
<dbReference type="Gene3D" id="2.60.40.1180">
    <property type="entry name" value="Golgi alpha-mannosidase II"/>
    <property type="match status" value="1"/>
</dbReference>
<sequence length="491" mass="54458">MWSSFFTAINALFATPSPKYEAKYPINDLAVTPQMGWNNWNAFACSVNEHLLLSTAEKLAAVGLRDIGYQYIVLDDCWSLGRDEMGNLRYDPAKFPHGMKYVADQLHSMGFLFGMYSDAGSYTCARYAGSLGYEEQDAKTFASWDVDYLKYDNCFNEGLSGSPKITAERFRAMKHALKSTGRSILYAMCNWGEDYPWKWAHTIANSWRMSGDIYDSFDRPDPHCPCTGEEGYDCSYAGSHCSVMNILNKAAYVVHTSMPGAWNDLDMLEVGNGGMDYEEYKTHFSMWAALKSPLLMGNDVNTIDAKAISILSNPAVIAINQDPAGMPVNRMWRYYVNDTDVYGQGEIQMWSGALSGGDQVVILLNAGNSARMMNATLEEIFRHETGIAPEIKEDWDIYDLWANRMDEATAQTILDGTGVAPAGVYYNVTELSFKDGLAAGSPVLLGKLVGSVEAGGVIEREVPRHGVAMLRLRRSKTRLRAASAHQVPLGL</sequence>
<feature type="domain" description="Alpha galactosidase C-terminal" evidence="13">
    <location>
        <begin position="344"/>
        <end position="411"/>
    </location>
</feature>
<dbReference type="AlphaFoldDB" id="A0A1E3PXU6"/>
<evidence type="ECO:0000313" key="14">
    <source>
        <dbReference type="EMBL" id="ODQ70216.1"/>
    </source>
</evidence>
<evidence type="ECO:0000256" key="1">
    <source>
        <dbReference type="ARBA" id="ARBA00001255"/>
    </source>
</evidence>
<evidence type="ECO:0000256" key="7">
    <source>
        <dbReference type="ARBA" id="ARBA00022729"/>
    </source>
</evidence>
<dbReference type="PANTHER" id="PTHR11452">
    <property type="entry name" value="ALPHA-GALACTOSIDASE/ALPHA-N-ACETYLGALACTOSAMINIDASE"/>
    <property type="match status" value="1"/>
</dbReference>
<keyword evidence="7" id="KW-0732">Signal</keyword>
<dbReference type="InterPro" id="IPR013780">
    <property type="entry name" value="Glyco_hydro_b"/>
</dbReference>
<dbReference type="PANTHER" id="PTHR11452:SF75">
    <property type="entry name" value="ALPHA-GALACTOSIDASE MEL1"/>
    <property type="match status" value="1"/>
</dbReference>
<protein>
    <recommendedName>
        <fullName evidence="5 12">Alpha-galactosidase</fullName>
        <ecNumber evidence="5 12">3.2.1.22</ecNumber>
    </recommendedName>
    <alternativeName>
        <fullName evidence="12">Melibiase</fullName>
    </alternativeName>
</protein>
<keyword evidence="15" id="KW-1185">Reference proteome</keyword>
<dbReference type="InterPro" id="IPR002241">
    <property type="entry name" value="Glyco_hydro_27"/>
</dbReference>
<keyword evidence="6" id="KW-0964">Secreted</keyword>
<comment type="similarity">
    <text evidence="3 12">Belongs to the glycosyl hydrolase 27 family.</text>
</comment>
<dbReference type="SUPFAM" id="SSF51445">
    <property type="entry name" value="(Trans)glycosidases"/>
    <property type="match status" value="1"/>
</dbReference>
<comment type="subcellular location">
    <subcellularLocation>
        <location evidence="2">Secreted</location>
    </subcellularLocation>
</comment>
<dbReference type="InterPro" id="IPR006215">
    <property type="entry name" value="Glyco_hydro_melibiase"/>
</dbReference>
<dbReference type="Pfam" id="PF17801">
    <property type="entry name" value="Melibiase_C"/>
    <property type="match status" value="1"/>
</dbReference>
<organism evidence="14 15">
    <name type="scientific">Lipomyces starkeyi NRRL Y-11557</name>
    <dbReference type="NCBI Taxonomy" id="675824"/>
    <lineage>
        <taxon>Eukaryota</taxon>
        <taxon>Fungi</taxon>
        <taxon>Dikarya</taxon>
        <taxon>Ascomycota</taxon>
        <taxon>Saccharomycotina</taxon>
        <taxon>Lipomycetes</taxon>
        <taxon>Lipomycetales</taxon>
        <taxon>Lipomycetaceae</taxon>
        <taxon>Lipomyces</taxon>
    </lineage>
</organism>
<keyword evidence="9 12" id="KW-1015">Disulfide bond</keyword>
<dbReference type="InterPro" id="IPR041233">
    <property type="entry name" value="Melibiase_C"/>
</dbReference>
<dbReference type="InterPro" id="IPR000111">
    <property type="entry name" value="Glyco_hydro_27/36_CS"/>
</dbReference>
<dbReference type="SUPFAM" id="SSF51011">
    <property type="entry name" value="Glycosyl hydrolase domain"/>
    <property type="match status" value="1"/>
</dbReference>